<evidence type="ECO:0000256" key="4">
    <source>
        <dbReference type="PROSITE-ProRule" id="PRU10055"/>
    </source>
</evidence>
<name>A0ABW1SHV3_9LACO</name>
<keyword evidence="3 6" id="KW-0326">Glycosidase</keyword>
<comment type="similarity">
    <text evidence="1 5">Belongs to the glycosyl hydrolase 1 family.</text>
</comment>
<evidence type="ECO:0000256" key="1">
    <source>
        <dbReference type="ARBA" id="ARBA00010838"/>
    </source>
</evidence>
<evidence type="ECO:0000256" key="3">
    <source>
        <dbReference type="ARBA" id="ARBA00023295"/>
    </source>
</evidence>
<dbReference type="EC" id="3.2.1.-" evidence="6"/>
<organism evidence="6 7">
    <name type="scientific">Lactiplantibacillus nangangensis</name>
    <dbReference type="NCBI Taxonomy" id="2559917"/>
    <lineage>
        <taxon>Bacteria</taxon>
        <taxon>Bacillati</taxon>
        <taxon>Bacillota</taxon>
        <taxon>Bacilli</taxon>
        <taxon>Lactobacillales</taxon>
        <taxon>Lactobacillaceae</taxon>
        <taxon>Lactiplantibacillus</taxon>
    </lineage>
</organism>
<dbReference type="PANTHER" id="PTHR10353:SF122">
    <property type="entry name" value="6-PHOSPHO-BETA-GLUCOSIDASE ASCB-RELATED"/>
    <property type="match status" value="1"/>
</dbReference>
<dbReference type="Proteomes" id="UP001596171">
    <property type="component" value="Unassembled WGS sequence"/>
</dbReference>
<keyword evidence="7" id="KW-1185">Reference proteome</keyword>
<dbReference type="GO" id="GO:0016798">
    <property type="term" value="F:hydrolase activity, acting on glycosyl bonds"/>
    <property type="evidence" value="ECO:0007669"/>
    <property type="project" value="UniProtKB-KW"/>
</dbReference>
<evidence type="ECO:0000313" key="7">
    <source>
        <dbReference type="Proteomes" id="UP001596171"/>
    </source>
</evidence>
<dbReference type="PROSITE" id="PS00572">
    <property type="entry name" value="GLYCOSYL_HYDROL_F1_1"/>
    <property type="match status" value="1"/>
</dbReference>
<dbReference type="InterPro" id="IPR001360">
    <property type="entry name" value="Glyco_hydro_1"/>
</dbReference>
<sequence>MNKCVDKTFLWGGALSNVQAEGGNQALGKGLNVYDKLVVTPEKGQISQGDTNIAANHYHQFPEDIKLMHEMGFKAYRFSIVWSRINPTGIEDKPNKAGLKYYDRMIDELLNQGIEPVVSLVHFDMPSYLAENYNGFLSPKVIDYYLRHVEQVVNHFKDRVKYWITYNEINTAPFDQMAGLVAGSKRPDNMSKPKFFHDILYNTQLASSSAVNLIRRLSPNAKISGMITVNEVRPKRNDGKDRLAADITNKFNIDLYGELMCNGRYPDFYQRFLKLNQISIQHDDLAEIKLAADNMDYLAISCYQTRVISTELSMANISEMNQILFDTVNEPNPELPASHWGWTIDPEGFREELNHLYQKYKKPLFVVENGIGLQEGETLKDTLNDVDRIDYHKKYIKNMINAINLDGVNIVGYLMWAPIDFLSSHKEMGKRYGLIYIGTMKNGVMKRIPKKSFYWYQKVISTNGANVYE</sequence>
<comment type="caution">
    <text evidence="6">The sequence shown here is derived from an EMBL/GenBank/DDBJ whole genome shotgun (WGS) entry which is preliminary data.</text>
</comment>
<dbReference type="Gene3D" id="3.20.20.80">
    <property type="entry name" value="Glycosidases"/>
    <property type="match status" value="1"/>
</dbReference>
<evidence type="ECO:0000313" key="6">
    <source>
        <dbReference type="EMBL" id="MFC6200811.1"/>
    </source>
</evidence>
<dbReference type="Pfam" id="PF00232">
    <property type="entry name" value="Glyco_hydro_1"/>
    <property type="match status" value="1"/>
</dbReference>
<dbReference type="InterPro" id="IPR018120">
    <property type="entry name" value="Glyco_hydro_1_AS"/>
</dbReference>
<dbReference type="InterPro" id="IPR017853">
    <property type="entry name" value="GH"/>
</dbReference>
<proteinExistence type="inferred from homology"/>
<feature type="active site" description="Nucleophile" evidence="4">
    <location>
        <position position="368"/>
    </location>
</feature>
<keyword evidence="2 6" id="KW-0378">Hydrolase</keyword>
<dbReference type="PRINTS" id="PR00131">
    <property type="entry name" value="GLHYDRLASE1"/>
</dbReference>
<gene>
    <name evidence="6" type="ORF">ACFP1L_02730</name>
</gene>
<dbReference type="RefSeq" id="WP_223877506.1">
    <property type="nucleotide sequence ID" value="NZ_BJDI01000021.1"/>
</dbReference>
<dbReference type="SUPFAM" id="SSF51445">
    <property type="entry name" value="(Trans)glycosidases"/>
    <property type="match status" value="1"/>
</dbReference>
<protein>
    <submittedName>
        <fullName evidence="6">Glycoside hydrolase family 1 protein</fullName>
        <ecNumber evidence="6">3.2.1.-</ecNumber>
    </submittedName>
</protein>
<reference evidence="7" key="1">
    <citation type="journal article" date="2019" name="Int. J. Syst. Evol. Microbiol.">
        <title>The Global Catalogue of Microorganisms (GCM) 10K type strain sequencing project: providing services to taxonomists for standard genome sequencing and annotation.</title>
        <authorList>
            <consortium name="The Broad Institute Genomics Platform"/>
            <consortium name="The Broad Institute Genome Sequencing Center for Infectious Disease"/>
            <person name="Wu L."/>
            <person name="Ma J."/>
        </authorList>
    </citation>
    <scope>NUCLEOTIDE SEQUENCE [LARGE SCALE GENOMIC DNA]</scope>
    <source>
        <strain evidence="7">CCM 8930</strain>
    </source>
</reference>
<accession>A0ABW1SHV3</accession>
<dbReference type="PANTHER" id="PTHR10353">
    <property type="entry name" value="GLYCOSYL HYDROLASE"/>
    <property type="match status" value="1"/>
</dbReference>
<evidence type="ECO:0000256" key="5">
    <source>
        <dbReference type="RuleBase" id="RU003690"/>
    </source>
</evidence>
<dbReference type="EMBL" id="JBHSSE010000004">
    <property type="protein sequence ID" value="MFC6200811.1"/>
    <property type="molecule type" value="Genomic_DNA"/>
</dbReference>
<evidence type="ECO:0000256" key="2">
    <source>
        <dbReference type="ARBA" id="ARBA00022801"/>
    </source>
</evidence>